<dbReference type="PANTHER" id="PTHR43415">
    <property type="entry name" value="SPERMIDINE N(1)-ACETYLTRANSFERASE"/>
    <property type="match status" value="1"/>
</dbReference>
<dbReference type="EMBL" id="LELK01000004">
    <property type="protein sequence ID" value="KMM37705.1"/>
    <property type="molecule type" value="Genomic_DNA"/>
</dbReference>
<dbReference type="PANTHER" id="PTHR43415:SF3">
    <property type="entry name" value="GNAT-FAMILY ACETYLTRANSFERASE"/>
    <property type="match status" value="1"/>
</dbReference>
<organism evidence="2 3">
    <name type="scientific">Guptibacillus hwajinpoensis</name>
    <dbReference type="NCBI Taxonomy" id="208199"/>
    <lineage>
        <taxon>Bacteria</taxon>
        <taxon>Bacillati</taxon>
        <taxon>Bacillota</taxon>
        <taxon>Bacilli</taxon>
        <taxon>Bacillales</taxon>
        <taxon>Guptibacillaceae</taxon>
        <taxon>Guptibacillus</taxon>
    </lineage>
</organism>
<feature type="domain" description="N-acetyltransferase" evidence="1">
    <location>
        <begin position="13"/>
        <end position="178"/>
    </location>
</feature>
<dbReference type="CDD" id="cd04301">
    <property type="entry name" value="NAT_SF"/>
    <property type="match status" value="1"/>
</dbReference>
<accession>A0A0J6CWZ9</accession>
<dbReference type="SUPFAM" id="SSF55729">
    <property type="entry name" value="Acyl-CoA N-acyltransferases (Nat)"/>
    <property type="match status" value="1"/>
</dbReference>
<dbReference type="AlphaFoldDB" id="A0A0J6CWZ9"/>
<dbReference type="Proteomes" id="UP000035996">
    <property type="component" value="Unassembled WGS sequence"/>
</dbReference>
<name>A0A0J6CWZ9_9BACL</name>
<dbReference type="InterPro" id="IPR016181">
    <property type="entry name" value="Acyl_CoA_acyltransferase"/>
</dbReference>
<dbReference type="Pfam" id="PF00583">
    <property type="entry name" value="Acetyltransf_1"/>
    <property type="match status" value="1"/>
</dbReference>
<dbReference type="InterPro" id="IPR000182">
    <property type="entry name" value="GNAT_dom"/>
</dbReference>
<protein>
    <recommendedName>
        <fullName evidence="1">N-acetyltransferase domain-containing protein</fullName>
    </recommendedName>
</protein>
<gene>
    <name evidence="2" type="ORF">AB986_14435</name>
</gene>
<sequence>MKLIPSVWETARLTIQDLSENEIHIVQKLYEQGRYIHQWDGGSLDYEYAYRCFTDGDLPPNGTKDKFKIQVIRVKETDTIVGILTTYQGYPKNETYYINYLYIDKEYHKQGLGKEVISELLSFLREYKFGEVRASVAIKNWPAIRFWTGLGLDTINGFYGDNEYRADHYADIELIKKF</sequence>
<reference evidence="2" key="1">
    <citation type="submission" date="2015-06" db="EMBL/GenBank/DDBJ databases">
        <authorList>
            <person name="Liu B."/>
            <person name="Wang J."/>
            <person name="Zhu Y."/>
            <person name="Liu G."/>
            <person name="Chen Q."/>
            <person name="Zheng C."/>
            <person name="Che J."/>
            <person name="Ge C."/>
            <person name="Shi H."/>
            <person name="Pan Z."/>
            <person name="Liu X."/>
        </authorList>
    </citation>
    <scope>NUCLEOTIDE SEQUENCE [LARGE SCALE GENOMIC DNA]</scope>
    <source>
        <strain evidence="2">DSM 16346</strain>
    </source>
</reference>
<dbReference type="RefSeq" id="WP_048312902.1">
    <property type="nucleotide sequence ID" value="NZ_LELK01000004.1"/>
</dbReference>
<dbReference type="Gene3D" id="3.40.630.30">
    <property type="match status" value="1"/>
</dbReference>
<evidence type="ECO:0000259" key="1">
    <source>
        <dbReference type="PROSITE" id="PS51186"/>
    </source>
</evidence>
<comment type="caution">
    <text evidence="2">The sequence shown here is derived from an EMBL/GenBank/DDBJ whole genome shotgun (WGS) entry which is preliminary data.</text>
</comment>
<dbReference type="GO" id="GO:0016747">
    <property type="term" value="F:acyltransferase activity, transferring groups other than amino-acyl groups"/>
    <property type="evidence" value="ECO:0007669"/>
    <property type="project" value="InterPro"/>
</dbReference>
<evidence type="ECO:0000313" key="3">
    <source>
        <dbReference type="Proteomes" id="UP000035996"/>
    </source>
</evidence>
<proteinExistence type="predicted"/>
<evidence type="ECO:0000313" key="2">
    <source>
        <dbReference type="EMBL" id="KMM37705.1"/>
    </source>
</evidence>
<dbReference type="STRING" id="157733.AB986_14435"/>
<keyword evidence="3" id="KW-1185">Reference proteome</keyword>
<dbReference type="PROSITE" id="PS51186">
    <property type="entry name" value="GNAT"/>
    <property type="match status" value="1"/>
</dbReference>